<keyword evidence="1" id="KW-0805">Transcription regulation</keyword>
<dbReference type="RefSeq" id="WP_167168375.1">
    <property type="nucleotide sequence ID" value="NZ_BAAAOO010000007.1"/>
</dbReference>
<dbReference type="InterPro" id="IPR000843">
    <property type="entry name" value="HTH_LacI"/>
</dbReference>
<keyword evidence="2" id="KW-0238">DNA-binding</keyword>
<proteinExistence type="predicted"/>
<dbReference type="PRINTS" id="PR00036">
    <property type="entry name" value="HTHLACI"/>
</dbReference>
<dbReference type="Gene3D" id="1.10.260.40">
    <property type="entry name" value="lambda repressor-like DNA-binding domains"/>
    <property type="match status" value="1"/>
</dbReference>
<dbReference type="CDD" id="cd06267">
    <property type="entry name" value="PBP1_LacI_sugar_binding-like"/>
    <property type="match status" value="1"/>
</dbReference>
<dbReference type="SUPFAM" id="SSF47413">
    <property type="entry name" value="lambda repressor-like DNA-binding domains"/>
    <property type="match status" value="1"/>
</dbReference>
<dbReference type="PANTHER" id="PTHR30146">
    <property type="entry name" value="LACI-RELATED TRANSCRIPTIONAL REPRESSOR"/>
    <property type="match status" value="1"/>
</dbReference>
<dbReference type="Pfam" id="PF00356">
    <property type="entry name" value="LacI"/>
    <property type="match status" value="1"/>
</dbReference>
<feature type="domain" description="HTH lacI-type" evidence="5">
    <location>
        <begin position="12"/>
        <end position="66"/>
    </location>
</feature>
<dbReference type="EMBL" id="JAAMOZ010000001">
    <property type="protein sequence ID" value="NIH57903.1"/>
    <property type="molecule type" value="Genomic_DNA"/>
</dbReference>
<evidence type="ECO:0000256" key="2">
    <source>
        <dbReference type="ARBA" id="ARBA00023125"/>
    </source>
</evidence>
<name>A0ABX0SHL8_9ACTN</name>
<reference evidence="6 7" key="1">
    <citation type="submission" date="2020-02" db="EMBL/GenBank/DDBJ databases">
        <title>Sequencing the genomes of 1000 actinobacteria strains.</title>
        <authorList>
            <person name="Klenk H.-P."/>
        </authorList>
    </citation>
    <scope>NUCLEOTIDE SEQUENCE [LARGE SCALE GENOMIC DNA]</scope>
    <source>
        <strain evidence="6 7">DSM 19609</strain>
    </source>
</reference>
<evidence type="ECO:0000259" key="5">
    <source>
        <dbReference type="PROSITE" id="PS50932"/>
    </source>
</evidence>
<feature type="region of interest" description="Disordered" evidence="4">
    <location>
        <begin position="338"/>
        <end position="362"/>
    </location>
</feature>
<accession>A0ABX0SHL8</accession>
<dbReference type="PROSITE" id="PS50932">
    <property type="entry name" value="HTH_LACI_2"/>
    <property type="match status" value="1"/>
</dbReference>
<sequence length="362" mass="38161">MSPTEDAASSMVTLADIAARAGVSMSTVSRALNRPGMLPAATEKHIRRIAAELGYRPNRAARALSTGQSDLVLVVVPDIANPFFPRLLRAAQRTLIDAGLYGVLVDTSDSPETETRLIREVARNTHGIINMSSRLVADDLIALSKEQPLALINREVPGVPGILLDAEAGIQAGLERLVDLGHRRFAYVRGPAVSWSNRRREEAVRGYLARDTTLGLVTVDPGDSTFDGGVLAAESVAVSGVTAVQVFDDVMAQGVIHGLLTLGLRIPEDISVLGCDGTLAPSIRGTLATVALDYEEAGALAARTLIQLRRGVEVPQPHIRVPGSFLPGTTIVQAPSPQEVTGVDSRADVPAGADSPLAATDR</sequence>
<dbReference type="InterPro" id="IPR010982">
    <property type="entry name" value="Lambda_DNA-bd_dom_sf"/>
</dbReference>
<comment type="caution">
    <text evidence="6">The sequence shown here is derived from an EMBL/GenBank/DDBJ whole genome shotgun (WGS) entry which is preliminary data.</text>
</comment>
<evidence type="ECO:0000313" key="6">
    <source>
        <dbReference type="EMBL" id="NIH57903.1"/>
    </source>
</evidence>
<dbReference type="SMART" id="SM00354">
    <property type="entry name" value="HTH_LACI"/>
    <property type="match status" value="1"/>
</dbReference>
<dbReference type="InterPro" id="IPR046335">
    <property type="entry name" value="LacI/GalR-like_sensor"/>
</dbReference>
<dbReference type="Gene3D" id="3.40.50.2300">
    <property type="match status" value="2"/>
</dbReference>
<keyword evidence="3" id="KW-0804">Transcription</keyword>
<keyword evidence="7" id="KW-1185">Reference proteome</keyword>
<evidence type="ECO:0000256" key="1">
    <source>
        <dbReference type="ARBA" id="ARBA00023015"/>
    </source>
</evidence>
<organism evidence="6 7">
    <name type="scientific">Brooklawnia cerclae</name>
    <dbReference type="NCBI Taxonomy" id="349934"/>
    <lineage>
        <taxon>Bacteria</taxon>
        <taxon>Bacillati</taxon>
        <taxon>Actinomycetota</taxon>
        <taxon>Actinomycetes</taxon>
        <taxon>Propionibacteriales</taxon>
        <taxon>Propionibacteriaceae</taxon>
        <taxon>Brooklawnia</taxon>
    </lineage>
</organism>
<dbReference type="Pfam" id="PF13377">
    <property type="entry name" value="Peripla_BP_3"/>
    <property type="match status" value="1"/>
</dbReference>
<evidence type="ECO:0000256" key="4">
    <source>
        <dbReference type="SAM" id="MobiDB-lite"/>
    </source>
</evidence>
<protein>
    <submittedName>
        <fullName evidence="6">LacI family transcriptional regulator</fullName>
    </submittedName>
</protein>
<dbReference type="PROSITE" id="PS00356">
    <property type="entry name" value="HTH_LACI_1"/>
    <property type="match status" value="1"/>
</dbReference>
<evidence type="ECO:0000313" key="7">
    <source>
        <dbReference type="Proteomes" id="UP000749311"/>
    </source>
</evidence>
<evidence type="ECO:0000256" key="3">
    <source>
        <dbReference type="ARBA" id="ARBA00023163"/>
    </source>
</evidence>
<gene>
    <name evidence="6" type="ORF">FB473_002548</name>
</gene>
<dbReference type="CDD" id="cd01392">
    <property type="entry name" value="HTH_LacI"/>
    <property type="match status" value="1"/>
</dbReference>
<dbReference type="InterPro" id="IPR028082">
    <property type="entry name" value="Peripla_BP_I"/>
</dbReference>
<dbReference type="PANTHER" id="PTHR30146:SF109">
    <property type="entry name" value="HTH-TYPE TRANSCRIPTIONAL REGULATOR GALS"/>
    <property type="match status" value="1"/>
</dbReference>
<dbReference type="SUPFAM" id="SSF53822">
    <property type="entry name" value="Periplasmic binding protein-like I"/>
    <property type="match status" value="1"/>
</dbReference>
<dbReference type="Proteomes" id="UP000749311">
    <property type="component" value="Unassembled WGS sequence"/>
</dbReference>